<proteinExistence type="predicted"/>
<comment type="caution">
    <text evidence="1">The sequence shown here is derived from an EMBL/GenBank/DDBJ whole genome shotgun (WGS) entry which is preliminary data.</text>
</comment>
<sequence>MKSPCRRGFGNDVTEEMNWNMEPRKDQVQPYLKTSLVLLR</sequence>
<accession>A0A8X6QZI1</accession>
<organism evidence="1 2">
    <name type="scientific">Nephila pilipes</name>
    <name type="common">Giant wood spider</name>
    <name type="synonym">Nephila maculata</name>
    <dbReference type="NCBI Taxonomy" id="299642"/>
    <lineage>
        <taxon>Eukaryota</taxon>
        <taxon>Metazoa</taxon>
        <taxon>Ecdysozoa</taxon>
        <taxon>Arthropoda</taxon>
        <taxon>Chelicerata</taxon>
        <taxon>Arachnida</taxon>
        <taxon>Araneae</taxon>
        <taxon>Araneomorphae</taxon>
        <taxon>Entelegynae</taxon>
        <taxon>Araneoidea</taxon>
        <taxon>Nephilidae</taxon>
        <taxon>Nephila</taxon>
    </lineage>
</organism>
<evidence type="ECO:0000313" key="1">
    <source>
        <dbReference type="EMBL" id="GFU39995.1"/>
    </source>
</evidence>
<dbReference type="Proteomes" id="UP000887013">
    <property type="component" value="Unassembled WGS sequence"/>
</dbReference>
<feature type="non-terminal residue" evidence="1">
    <location>
        <position position="40"/>
    </location>
</feature>
<evidence type="ECO:0000313" key="2">
    <source>
        <dbReference type="Proteomes" id="UP000887013"/>
    </source>
</evidence>
<dbReference type="EMBL" id="BMAW01084730">
    <property type="protein sequence ID" value="GFU39995.1"/>
    <property type="molecule type" value="Genomic_DNA"/>
</dbReference>
<reference evidence="1" key="1">
    <citation type="submission" date="2020-08" db="EMBL/GenBank/DDBJ databases">
        <title>Multicomponent nature underlies the extraordinary mechanical properties of spider dragline silk.</title>
        <authorList>
            <person name="Kono N."/>
            <person name="Nakamura H."/>
            <person name="Mori M."/>
            <person name="Yoshida Y."/>
            <person name="Ohtoshi R."/>
            <person name="Malay A.D."/>
            <person name="Moran D.A.P."/>
            <person name="Tomita M."/>
            <person name="Numata K."/>
            <person name="Arakawa K."/>
        </authorList>
    </citation>
    <scope>NUCLEOTIDE SEQUENCE</scope>
</reference>
<dbReference type="AlphaFoldDB" id="A0A8X6QZI1"/>
<gene>
    <name evidence="1" type="ORF">NPIL_321291</name>
</gene>
<protein>
    <submittedName>
        <fullName evidence="1">Uncharacterized protein</fullName>
    </submittedName>
</protein>
<keyword evidence="2" id="KW-1185">Reference proteome</keyword>
<name>A0A8X6QZI1_NEPPI</name>